<dbReference type="SMART" id="SM00226">
    <property type="entry name" value="LMWPc"/>
    <property type="match status" value="1"/>
</dbReference>
<dbReference type="PANTHER" id="PTHR43428:SF1">
    <property type="entry name" value="ARSENATE REDUCTASE"/>
    <property type="match status" value="1"/>
</dbReference>
<feature type="domain" description="Phosphotyrosine protein phosphatase I" evidence="2">
    <location>
        <begin position="6"/>
        <end position="139"/>
    </location>
</feature>
<keyword evidence="4" id="KW-1185">Reference proteome</keyword>
<dbReference type="Proteomes" id="UP000218899">
    <property type="component" value="Chromosome"/>
</dbReference>
<accession>A0A1B4V6R3</accession>
<dbReference type="PANTHER" id="PTHR43428">
    <property type="entry name" value="ARSENATE REDUCTASE"/>
    <property type="match status" value="1"/>
</dbReference>
<organism evidence="3 4">
    <name type="scientific">Sulfurifustis variabilis</name>
    <dbReference type="NCBI Taxonomy" id="1675686"/>
    <lineage>
        <taxon>Bacteria</taxon>
        <taxon>Pseudomonadati</taxon>
        <taxon>Pseudomonadota</taxon>
        <taxon>Gammaproteobacteria</taxon>
        <taxon>Acidiferrobacterales</taxon>
        <taxon>Acidiferrobacteraceae</taxon>
        <taxon>Sulfurifustis</taxon>
    </lineage>
</organism>
<evidence type="ECO:0000313" key="4">
    <source>
        <dbReference type="Proteomes" id="UP000218899"/>
    </source>
</evidence>
<dbReference type="InterPro" id="IPR023485">
    <property type="entry name" value="Ptyr_pPase"/>
</dbReference>
<sequence>MYKRKARVLFLCTGNSCRSQMAEGWANRLGGAWLEAQSAGIEAHGKNPRAIAVMHEAGVDISRQESTRVTPQMLEWADLVVTVCGHADEHCPVLPPHVRKKHMPFEDPAKATGSEDQIMAKFRAVRDQIRAEIEGMIGGLKMMAASEEER</sequence>
<dbReference type="KEGG" id="sva:SVA_0402"/>
<reference evidence="3 4" key="1">
    <citation type="submission" date="2015-08" db="EMBL/GenBank/DDBJ databases">
        <title>Complete genome sequence of Sulfurifustis variabilis.</title>
        <authorList>
            <person name="Miura A."/>
            <person name="Kojima H."/>
            <person name="Fukui M."/>
        </authorList>
    </citation>
    <scope>NUCLEOTIDE SEQUENCE [LARGE SCALE GENOMIC DNA]</scope>
    <source>
        <strain evidence="4">skN76</strain>
    </source>
</reference>
<dbReference type="RefSeq" id="WP_096458046.1">
    <property type="nucleotide sequence ID" value="NZ_AP014936.1"/>
</dbReference>
<gene>
    <name evidence="3" type="ORF">SVA_0402</name>
</gene>
<keyword evidence="1" id="KW-0059">Arsenical resistance</keyword>
<dbReference type="GO" id="GO:0046685">
    <property type="term" value="P:response to arsenic-containing substance"/>
    <property type="evidence" value="ECO:0007669"/>
    <property type="project" value="UniProtKB-KW"/>
</dbReference>
<dbReference type="CDD" id="cd16345">
    <property type="entry name" value="LMWP_ArsC"/>
    <property type="match status" value="1"/>
</dbReference>
<dbReference type="OrthoDB" id="9793058at2"/>
<dbReference type="InterPro" id="IPR036196">
    <property type="entry name" value="Ptyr_pPase_sf"/>
</dbReference>
<evidence type="ECO:0000256" key="1">
    <source>
        <dbReference type="ARBA" id="ARBA00022849"/>
    </source>
</evidence>
<dbReference type="Pfam" id="PF01451">
    <property type="entry name" value="LMWPc"/>
    <property type="match status" value="1"/>
</dbReference>
<proteinExistence type="predicted"/>
<dbReference type="AlphaFoldDB" id="A0A1B4V6R3"/>
<dbReference type="EMBL" id="AP014936">
    <property type="protein sequence ID" value="BAU46984.1"/>
    <property type="molecule type" value="Genomic_DNA"/>
</dbReference>
<evidence type="ECO:0000259" key="2">
    <source>
        <dbReference type="SMART" id="SM00226"/>
    </source>
</evidence>
<protein>
    <submittedName>
        <fullName evidence="3">Arsenate reductase</fullName>
    </submittedName>
</protein>
<evidence type="ECO:0000313" key="3">
    <source>
        <dbReference type="EMBL" id="BAU46984.1"/>
    </source>
</evidence>
<dbReference type="SUPFAM" id="SSF52788">
    <property type="entry name" value="Phosphotyrosine protein phosphatases I"/>
    <property type="match status" value="1"/>
</dbReference>
<dbReference type="Gene3D" id="3.40.50.2300">
    <property type="match status" value="1"/>
</dbReference>
<name>A0A1B4V6R3_9GAMM</name>